<evidence type="ECO:0000259" key="3">
    <source>
        <dbReference type="Pfam" id="PF05970"/>
    </source>
</evidence>
<dbReference type="Gene3D" id="3.40.50.300">
    <property type="entry name" value="P-loop containing nucleotide triphosphate hydrolases"/>
    <property type="match status" value="1"/>
</dbReference>
<keyword evidence="1" id="KW-0234">DNA repair</keyword>
<accession>A0A1S3XC76</accession>
<dbReference type="GO" id="GO:0016887">
    <property type="term" value="F:ATP hydrolysis activity"/>
    <property type="evidence" value="ECO:0007669"/>
    <property type="project" value="RHEA"/>
</dbReference>
<dbReference type="PaxDb" id="4097-A0A1S3XC76"/>
<keyword evidence="1" id="KW-0233">DNA recombination</keyword>
<dbReference type="OMA" id="CITTKTH"/>
<evidence type="ECO:0000256" key="1">
    <source>
        <dbReference type="RuleBase" id="RU363044"/>
    </source>
</evidence>
<dbReference type="KEGG" id="nta:107763530"/>
<protein>
    <recommendedName>
        <fullName evidence="1">ATP-dependent DNA helicase</fullName>
        <ecNumber evidence="1">5.6.2.3</ecNumber>
    </recommendedName>
</protein>
<dbReference type="GO" id="GO:0006310">
    <property type="term" value="P:DNA recombination"/>
    <property type="evidence" value="ECO:0007669"/>
    <property type="project" value="UniProtKB-KW"/>
</dbReference>
<dbReference type="Pfam" id="PF05970">
    <property type="entry name" value="PIF1"/>
    <property type="match status" value="1"/>
</dbReference>
<keyword evidence="1" id="KW-0378">Hydrolase</keyword>
<feature type="region of interest" description="Disordered" evidence="2">
    <location>
        <begin position="1"/>
        <end position="21"/>
    </location>
</feature>
<gene>
    <name evidence="4" type="primary">LOC107763530</name>
</gene>
<keyword evidence="1" id="KW-0227">DNA damage</keyword>
<keyword evidence="1" id="KW-0347">Helicase</keyword>
<sequence>MDHQQKRKQPCITTKTHDKNSKRRELYRDMATTKKNALLLQRRLKKREATTNRLLGSRKSINLAESMSAIQENVIVGGSCSISKIGSTSSTSGKSSAPTTEIVLVDGAFFVDGPGGTEKTFLYRALLATVRSIRYIALTTATSGVAASILPGGRTAHSHFKIPIDIDEHSSCNISKQSALVGLIREAKLIIWDEVWQ</sequence>
<reference evidence="4" key="1">
    <citation type="submission" date="2025-08" db="UniProtKB">
        <authorList>
            <consortium name="RefSeq"/>
        </authorList>
    </citation>
    <scope>IDENTIFICATION</scope>
</reference>
<dbReference type="STRING" id="4097.A0A1S3XC76"/>
<comment type="cofactor">
    <cofactor evidence="1">
        <name>Mg(2+)</name>
        <dbReference type="ChEBI" id="CHEBI:18420"/>
    </cofactor>
</comment>
<feature type="domain" description="DNA helicase Pif1-like DEAD-box helicase" evidence="3">
    <location>
        <begin position="107"/>
        <end position="195"/>
    </location>
</feature>
<dbReference type="RefSeq" id="XP_016437502.1">
    <property type="nucleotide sequence ID" value="XM_016582016.1"/>
</dbReference>
<dbReference type="AlphaFoldDB" id="A0A1S3XC76"/>
<proteinExistence type="inferred from homology"/>
<keyword evidence="1" id="KW-0067">ATP-binding</keyword>
<dbReference type="InterPro" id="IPR010285">
    <property type="entry name" value="DNA_helicase_pif1-like_DEAD"/>
</dbReference>
<dbReference type="GO" id="GO:0006281">
    <property type="term" value="P:DNA repair"/>
    <property type="evidence" value="ECO:0007669"/>
    <property type="project" value="UniProtKB-KW"/>
</dbReference>
<evidence type="ECO:0000256" key="2">
    <source>
        <dbReference type="SAM" id="MobiDB-lite"/>
    </source>
</evidence>
<dbReference type="PANTHER" id="PTHR10492:SF100">
    <property type="entry name" value="ATP-DEPENDENT DNA HELICASE"/>
    <property type="match status" value="1"/>
</dbReference>
<dbReference type="GO" id="GO:0043139">
    <property type="term" value="F:5'-3' DNA helicase activity"/>
    <property type="evidence" value="ECO:0007669"/>
    <property type="project" value="UniProtKB-EC"/>
</dbReference>
<dbReference type="GO" id="GO:0005524">
    <property type="term" value="F:ATP binding"/>
    <property type="evidence" value="ECO:0007669"/>
    <property type="project" value="UniProtKB-KW"/>
</dbReference>
<dbReference type="InterPro" id="IPR027417">
    <property type="entry name" value="P-loop_NTPase"/>
</dbReference>
<evidence type="ECO:0000313" key="4">
    <source>
        <dbReference type="RefSeq" id="XP_016437502.1"/>
    </source>
</evidence>
<dbReference type="PANTHER" id="PTHR10492">
    <property type="match status" value="1"/>
</dbReference>
<comment type="catalytic activity">
    <reaction evidence="1">
        <text>ATP + H2O = ADP + phosphate + H(+)</text>
        <dbReference type="Rhea" id="RHEA:13065"/>
        <dbReference type="ChEBI" id="CHEBI:15377"/>
        <dbReference type="ChEBI" id="CHEBI:15378"/>
        <dbReference type="ChEBI" id="CHEBI:30616"/>
        <dbReference type="ChEBI" id="CHEBI:43474"/>
        <dbReference type="ChEBI" id="CHEBI:456216"/>
        <dbReference type="EC" id="5.6.2.3"/>
    </reaction>
</comment>
<dbReference type="OrthoDB" id="912934at2759"/>
<comment type="similarity">
    <text evidence="1">Belongs to the helicase family.</text>
</comment>
<keyword evidence="1" id="KW-0547">Nucleotide-binding</keyword>
<name>A0A1S3XC76_TOBAC</name>
<dbReference type="EC" id="5.6.2.3" evidence="1"/>
<dbReference type="GO" id="GO:0000723">
    <property type="term" value="P:telomere maintenance"/>
    <property type="evidence" value="ECO:0007669"/>
    <property type="project" value="InterPro"/>
</dbReference>
<organism evidence="4">
    <name type="scientific">Nicotiana tabacum</name>
    <name type="common">Common tobacco</name>
    <dbReference type="NCBI Taxonomy" id="4097"/>
    <lineage>
        <taxon>Eukaryota</taxon>
        <taxon>Viridiplantae</taxon>
        <taxon>Streptophyta</taxon>
        <taxon>Embryophyta</taxon>
        <taxon>Tracheophyta</taxon>
        <taxon>Spermatophyta</taxon>
        <taxon>Magnoliopsida</taxon>
        <taxon>eudicotyledons</taxon>
        <taxon>Gunneridae</taxon>
        <taxon>Pentapetalae</taxon>
        <taxon>asterids</taxon>
        <taxon>lamiids</taxon>
        <taxon>Solanales</taxon>
        <taxon>Solanaceae</taxon>
        <taxon>Nicotianoideae</taxon>
        <taxon>Nicotianeae</taxon>
        <taxon>Nicotiana</taxon>
    </lineage>
</organism>